<name>A0A835YYW1_9STRA</name>
<dbReference type="EMBL" id="JAFCMP010000446">
    <property type="protein sequence ID" value="KAG5179674.1"/>
    <property type="molecule type" value="Genomic_DNA"/>
</dbReference>
<dbReference type="AlphaFoldDB" id="A0A835YYW1"/>
<organism evidence="1 2">
    <name type="scientific">Tribonema minus</name>
    <dbReference type="NCBI Taxonomy" id="303371"/>
    <lineage>
        <taxon>Eukaryota</taxon>
        <taxon>Sar</taxon>
        <taxon>Stramenopiles</taxon>
        <taxon>Ochrophyta</taxon>
        <taxon>PX clade</taxon>
        <taxon>Xanthophyceae</taxon>
        <taxon>Tribonematales</taxon>
        <taxon>Tribonemataceae</taxon>
        <taxon>Tribonema</taxon>
    </lineage>
</organism>
<keyword evidence="2" id="KW-1185">Reference proteome</keyword>
<gene>
    <name evidence="1" type="ORF">JKP88DRAFT_349867</name>
</gene>
<evidence type="ECO:0000313" key="2">
    <source>
        <dbReference type="Proteomes" id="UP000664859"/>
    </source>
</evidence>
<accession>A0A835YYW1</accession>
<dbReference type="SUPFAM" id="SSF140860">
    <property type="entry name" value="Pseudo ankyrin repeat-like"/>
    <property type="match status" value="1"/>
</dbReference>
<sequence length="252" mass="27509">MVIAAFARLWLPIFRYVGFHYLNAALVSRGWRALYATVHRAFRSRLPLLPCCTLRGHPQNLHLVTSIKHMASSVPLLAWAFDNGCPRNSVILWSAAARGDLAVLKFAHESDVPWGMDYPWGAAWRATETCSAAAQHGRVEALLWLRDNGAPWPATTLCQAALRGGQLDLLHWACAHDCPWGTRDISSAVQPSVNGFRGPVDRILACVEWVLADGCPCDEETMPYCQHLRERVAREAAAAAEGGSAGRAGSGA</sequence>
<comment type="caution">
    <text evidence="1">The sequence shown here is derived from an EMBL/GenBank/DDBJ whole genome shotgun (WGS) entry which is preliminary data.</text>
</comment>
<dbReference type="Proteomes" id="UP000664859">
    <property type="component" value="Unassembled WGS sequence"/>
</dbReference>
<proteinExistence type="predicted"/>
<protein>
    <submittedName>
        <fullName evidence="1">Uncharacterized protein</fullName>
    </submittedName>
</protein>
<evidence type="ECO:0000313" key="1">
    <source>
        <dbReference type="EMBL" id="KAG5179674.1"/>
    </source>
</evidence>
<reference evidence="1" key="1">
    <citation type="submission" date="2021-02" db="EMBL/GenBank/DDBJ databases">
        <title>First Annotated Genome of the Yellow-green Alga Tribonema minus.</title>
        <authorList>
            <person name="Mahan K.M."/>
        </authorList>
    </citation>
    <scope>NUCLEOTIDE SEQUENCE</scope>
    <source>
        <strain evidence="1">UTEX B ZZ1240</strain>
    </source>
</reference>